<dbReference type="Proteomes" id="UP000254116">
    <property type="component" value="Unassembled WGS sequence"/>
</dbReference>
<feature type="region of interest" description="Disordered" evidence="1">
    <location>
        <begin position="1"/>
        <end position="44"/>
    </location>
</feature>
<organism evidence="2 3">
    <name type="scientific">Staphylococcus aureus</name>
    <dbReference type="NCBI Taxonomy" id="1280"/>
    <lineage>
        <taxon>Bacteria</taxon>
        <taxon>Bacillati</taxon>
        <taxon>Bacillota</taxon>
        <taxon>Bacilli</taxon>
        <taxon>Bacillales</taxon>
        <taxon>Staphylococcaceae</taxon>
        <taxon>Staphylococcus</taxon>
    </lineage>
</organism>
<protein>
    <submittedName>
        <fullName evidence="2">Uncharacterized protein</fullName>
    </submittedName>
</protein>
<evidence type="ECO:0000313" key="2">
    <source>
        <dbReference type="EMBL" id="SUL34011.1"/>
    </source>
</evidence>
<gene>
    <name evidence="2" type="ORF">NCTC10702_01634</name>
</gene>
<sequence>MSNENQNKKAAEKAKEVEEKLKYKKEEKTEDINQTKQDIQDTLN</sequence>
<name>A0A380EGC0_STAAU</name>
<dbReference type="EMBL" id="UHBY01000003">
    <property type="protein sequence ID" value="SUL34011.1"/>
    <property type="molecule type" value="Genomic_DNA"/>
</dbReference>
<proteinExistence type="predicted"/>
<feature type="compositionally biased region" description="Basic and acidic residues" evidence="1">
    <location>
        <begin position="1"/>
        <end position="33"/>
    </location>
</feature>
<dbReference type="NCBIfam" id="NF038207">
    <property type="entry name" value="glyco_res_GraF"/>
    <property type="match status" value="1"/>
</dbReference>
<reference evidence="2 3" key="1">
    <citation type="submission" date="2018-06" db="EMBL/GenBank/DDBJ databases">
        <authorList>
            <consortium name="Pathogen Informatics"/>
            <person name="Doyle S."/>
        </authorList>
    </citation>
    <scope>NUCLEOTIDE SEQUENCE [LARGE SCALE GENOMIC DNA]</scope>
    <source>
        <strain evidence="2 3">NCTC10702</strain>
    </source>
</reference>
<accession>A0A380EGC0</accession>
<evidence type="ECO:0000313" key="3">
    <source>
        <dbReference type="Proteomes" id="UP000254116"/>
    </source>
</evidence>
<dbReference type="AlphaFoldDB" id="A0A380EGC0"/>
<feature type="compositionally biased region" description="Polar residues" evidence="1">
    <location>
        <begin position="34"/>
        <end position="44"/>
    </location>
</feature>
<dbReference type="RefSeq" id="WP_033860755.1">
    <property type="nucleotide sequence ID" value="NZ_KN050644.1"/>
</dbReference>
<evidence type="ECO:0000256" key="1">
    <source>
        <dbReference type="SAM" id="MobiDB-lite"/>
    </source>
</evidence>